<dbReference type="GO" id="GO:0008081">
    <property type="term" value="F:phosphoric diester hydrolase activity"/>
    <property type="evidence" value="ECO:0007669"/>
    <property type="project" value="InterPro"/>
</dbReference>
<dbReference type="CDD" id="cd08577">
    <property type="entry name" value="PI-PLCc_GDPD_SF_unchar3"/>
    <property type="match status" value="1"/>
</dbReference>
<dbReference type="InterPro" id="IPR001952">
    <property type="entry name" value="Alkaline_phosphatase"/>
</dbReference>
<dbReference type="SMART" id="SM00098">
    <property type="entry name" value="alkPPc"/>
    <property type="match status" value="1"/>
</dbReference>
<keyword evidence="3" id="KW-0479">Metal-binding</keyword>
<sequence length="612" mass="67229">MNILFLEMHKFISSLLVFILIAVGQVSAQNSKDFQIHSHNDYLQTVPFWTAYSAGASSIEVDLILKDGKLMAAHEVASIDPKRTIESLYLDPISEGIKSGVISSINFHLLVDLKTEAYSTLKVLEESMKDYEDVLYSSGNPNGFKLIISGNRPKAEDYKNYPEWMLFDYQSKELTTDLPWNKIGMVSLSFRQFSIWNGKGRMVEGQRANLQEFIDLVHSFDKPVRFWGSPDSKSAWKAFHEMGEDYINTDHPIEAAAYLNKLGENVYQNTSIHEVYQPTFEGDGAEVPVDNVILMIGDGNGLTQIASALFSNGNQLNLTQLKNMGLIKTQAADDFTTDSAAGATAYATGEKTNNRALGVDSKGNSLPNLPDLLHGYGFSSGIITTDQLTGATPASFYAHHPERDDSDQIAAYLSTSKLDLFIGGGGDSFQSQLANLESAGFTLVESLGQPEEDRVGYFAAKGSLPKKLDGRGDYLLQSTAYALEFFDHKNAPFFLMVEAANIDSGGHANSTSTIVSEMLDFDEVIGKLIQYVDANPNTLLIITADHETGGVSIPQGDITSATVELAYHSDDHTGLMVPVFAYGAHSGDFRGVYENSAVFHKIMNLVKQYHQK</sequence>
<dbReference type="Pfam" id="PF00245">
    <property type="entry name" value="Alk_phosphatase"/>
    <property type="match status" value="2"/>
</dbReference>
<dbReference type="PANTHER" id="PTHR11596:SF5">
    <property type="entry name" value="ALKALINE PHOSPHATASE"/>
    <property type="match status" value="1"/>
</dbReference>
<keyword evidence="1" id="KW-0597">Phosphoprotein</keyword>
<evidence type="ECO:0000256" key="2">
    <source>
        <dbReference type="PIRSR" id="PIRSR601952-1"/>
    </source>
</evidence>
<accession>A0A1I0ZNF1</accession>
<comment type="cofactor">
    <cofactor evidence="3">
        <name>Zn(2+)</name>
        <dbReference type="ChEBI" id="CHEBI:29105"/>
    </cofactor>
    <text evidence="3">Binds 2 Zn(2+) ions.</text>
</comment>
<gene>
    <name evidence="5" type="ORF">SAMN04489723_106217</name>
</gene>
<keyword evidence="6" id="KW-1185">Reference proteome</keyword>
<dbReference type="SUPFAM" id="SSF53649">
    <property type="entry name" value="Alkaline phosphatase-like"/>
    <property type="match status" value="1"/>
</dbReference>
<dbReference type="CDD" id="cd16012">
    <property type="entry name" value="ALP"/>
    <property type="match status" value="1"/>
</dbReference>
<proteinExistence type="inferred from homology"/>
<dbReference type="EMBL" id="FOKK01000006">
    <property type="protein sequence ID" value="SFB27329.1"/>
    <property type="molecule type" value="Genomic_DNA"/>
</dbReference>
<evidence type="ECO:0000256" key="3">
    <source>
        <dbReference type="PIRSR" id="PIRSR601952-2"/>
    </source>
</evidence>
<feature type="active site" description="Phosphoserine intermediate" evidence="2">
    <location>
        <position position="339"/>
    </location>
</feature>
<dbReference type="GO" id="GO:0046872">
    <property type="term" value="F:metal ion binding"/>
    <property type="evidence" value="ECO:0007669"/>
    <property type="project" value="UniProtKB-KW"/>
</dbReference>
<dbReference type="Gene3D" id="3.20.20.190">
    <property type="entry name" value="Phosphatidylinositol (PI) phosphodiesterase"/>
    <property type="match status" value="1"/>
</dbReference>
<dbReference type="GO" id="GO:0006629">
    <property type="term" value="P:lipid metabolic process"/>
    <property type="evidence" value="ECO:0007669"/>
    <property type="project" value="InterPro"/>
</dbReference>
<keyword evidence="3" id="KW-0460">Magnesium</keyword>
<dbReference type="AlphaFoldDB" id="A0A1I0ZNF1"/>
<evidence type="ECO:0000256" key="1">
    <source>
        <dbReference type="ARBA" id="ARBA00022553"/>
    </source>
</evidence>
<feature type="binding site" evidence="3">
    <location>
        <position position="298"/>
    </location>
    <ligand>
        <name>Zn(2+)</name>
        <dbReference type="ChEBI" id="CHEBI:29105"/>
        <label>2</label>
    </ligand>
</feature>
<feature type="binding site" evidence="3">
    <location>
        <position position="392"/>
    </location>
    <ligand>
        <name>Zn(2+)</name>
        <dbReference type="ChEBI" id="CHEBI:29105"/>
        <label>2</label>
    </ligand>
</feature>
<keyword evidence="3" id="KW-0862">Zinc</keyword>
<dbReference type="STRING" id="237018.SAMN04489723_106217"/>
<dbReference type="SUPFAM" id="SSF51695">
    <property type="entry name" value="PLC-like phosphodiesterases"/>
    <property type="match status" value="1"/>
</dbReference>
<feature type="binding site" evidence="3">
    <location>
        <position position="546"/>
    </location>
    <ligand>
        <name>Zn(2+)</name>
        <dbReference type="ChEBI" id="CHEBI:29105"/>
        <label>2</label>
    </ligand>
</feature>
<evidence type="ECO:0000313" key="6">
    <source>
        <dbReference type="Proteomes" id="UP000198790"/>
    </source>
</evidence>
<dbReference type="PANTHER" id="PTHR11596">
    <property type="entry name" value="ALKALINE PHOSPHATASE"/>
    <property type="match status" value="1"/>
</dbReference>
<organism evidence="5 6">
    <name type="scientific">Algoriphagus aquimarinus</name>
    <dbReference type="NCBI Taxonomy" id="237018"/>
    <lineage>
        <taxon>Bacteria</taxon>
        <taxon>Pseudomonadati</taxon>
        <taxon>Bacteroidota</taxon>
        <taxon>Cytophagia</taxon>
        <taxon>Cytophagales</taxon>
        <taxon>Cyclobacteriaceae</taxon>
        <taxon>Algoriphagus</taxon>
    </lineage>
</organism>
<protein>
    <submittedName>
        <fullName evidence="5">Alkaline phosphatase</fullName>
    </submittedName>
</protein>
<feature type="binding site" evidence="3">
    <location>
        <position position="507"/>
    </location>
    <ligand>
        <name>Zn(2+)</name>
        <dbReference type="ChEBI" id="CHEBI:29105"/>
        <label>2</label>
    </ligand>
</feature>
<evidence type="ECO:0000313" key="5">
    <source>
        <dbReference type="EMBL" id="SFB27329.1"/>
    </source>
</evidence>
<dbReference type="Gene3D" id="3.40.720.10">
    <property type="entry name" value="Alkaline Phosphatase, subunit A"/>
    <property type="match status" value="1"/>
</dbReference>
<feature type="binding site" evidence="3">
    <location>
        <position position="545"/>
    </location>
    <ligand>
        <name>Zn(2+)</name>
        <dbReference type="ChEBI" id="CHEBI:29105"/>
        <label>2</label>
    </ligand>
</feature>
<feature type="binding site" evidence="3">
    <location>
        <position position="503"/>
    </location>
    <ligand>
        <name>Zn(2+)</name>
        <dbReference type="ChEBI" id="CHEBI:29105"/>
        <label>2</label>
    </ligand>
</feature>
<feature type="binding site" evidence="3">
    <location>
        <position position="498"/>
    </location>
    <ligand>
        <name>Mg(2+)</name>
        <dbReference type="ChEBI" id="CHEBI:18420"/>
    </ligand>
</feature>
<dbReference type="InterPro" id="IPR017946">
    <property type="entry name" value="PLC-like_Pdiesterase_TIM-brl"/>
</dbReference>
<name>A0A1I0ZNF1_9BACT</name>
<dbReference type="InterPro" id="IPR017850">
    <property type="entry name" value="Alkaline_phosphatase_core_sf"/>
</dbReference>
<dbReference type="PRINTS" id="PR00113">
    <property type="entry name" value="ALKPHPHTASE"/>
</dbReference>
<comment type="cofactor">
    <cofactor evidence="3">
        <name>Mg(2+)</name>
        <dbReference type="ChEBI" id="CHEBI:18420"/>
    </cofactor>
    <text evidence="3">Binds 1 Mg(2+) ion.</text>
</comment>
<reference evidence="5 6" key="1">
    <citation type="submission" date="2016-10" db="EMBL/GenBank/DDBJ databases">
        <authorList>
            <person name="de Groot N.N."/>
        </authorList>
    </citation>
    <scope>NUCLEOTIDE SEQUENCE [LARGE SCALE GENOMIC DNA]</scope>
    <source>
        <strain evidence="5 6">DSM 23399</strain>
    </source>
</reference>
<comment type="similarity">
    <text evidence="4">Belongs to the alkaline phosphatase family.</text>
</comment>
<dbReference type="Proteomes" id="UP000198790">
    <property type="component" value="Unassembled WGS sequence"/>
</dbReference>
<evidence type="ECO:0000256" key="4">
    <source>
        <dbReference type="RuleBase" id="RU003946"/>
    </source>
</evidence>
<dbReference type="Pfam" id="PF13653">
    <property type="entry name" value="GDPD_2"/>
    <property type="match status" value="1"/>
</dbReference>
<dbReference type="InterPro" id="IPR039559">
    <property type="entry name" value="AIM6_PI-PLC-like_dom"/>
</dbReference>
<feature type="binding site" evidence="3">
    <location>
        <position position="298"/>
    </location>
    <ligand>
        <name>Mg(2+)</name>
        <dbReference type="ChEBI" id="CHEBI:18420"/>
    </ligand>
</feature>
<dbReference type="GO" id="GO:0004035">
    <property type="term" value="F:alkaline phosphatase activity"/>
    <property type="evidence" value="ECO:0007669"/>
    <property type="project" value="TreeGrafter"/>
</dbReference>